<dbReference type="Gene3D" id="1.20.5.340">
    <property type="match status" value="1"/>
</dbReference>
<comment type="caution">
    <text evidence="3">The sequence shown here is derived from an EMBL/GenBank/DDBJ whole genome shotgun (WGS) entry which is preliminary data.</text>
</comment>
<reference evidence="3" key="1">
    <citation type="journal article" date="2022" name="bioRxiv">
        <title>Sequencing and chromosome-scale assembly of the giantPleurodeles waltlgenome.</title>
        <authorList>
            <person name="Brown T."/>
            <person name="Elewa A."/>
            <person name="Iarovenko S."/>
            <person name="Subramanian E."/>
            <person name="Araus A.J."/>
            <person name="Petzold A."/>
            <person name="Susuki M."/>
            <person name="Suzuki K.-i.T."/>
            <person name="Hayashi T."/>
            <person name="Toyoda A."/>
            <person name="Oliveira C."/>
            <person name="Osipova E."/>
            <person name="Leigh N.D."/>
            <person name="Simon A."/>
            <person name="Yun M.H."/>
        </authorList>
    </citation>
    <scope>NUCLEOTIDE SEQUENCE</scope>
    <source>
        <strain evidence="3">20211129_DDA</strain>
        <tissue evidence="3">Liver</tissue>
    </source>
</reference>
<feature type="compositionally biased region" description="Basic and acidic residues" evidence="2">
    <location>
        <begin position="7"/>
        <end position="16"/>
    </location>
</feature>
<dbReference type="PANTHER" id="PTHR11505">
    <property type="entry name" value="L1 TRANSPOSABLE ELEMENT-RELATED"/>
    <property type="match status" value="1"/>
</dbReference>
<keyword evidence="1" id="KW-0175">Coiled coil</keyword>
<feature type="coiled-coil region" evidence="1">
    <location>
        <begin position="145"/>
        <end position="179"/>
    </location>
</feature>
<feature type="region of interest" description="Disordered" evidence="2">
    <location>
        <begin position="1"/>
        <end position="40"/>
    </location>
</feature>
<dbReference type="AlphaFoldDB" id="A0AAV7VPY6"/>
<proteinExistence type="predicted"/>
<keyword evidence="4" id="KW-1185">Reference proteome</keyword>
<name>A0AAV7VPY6_PLEWA</name>
<organism evidence="3 4">
    <name type="scientific">Pleurodeles waltl</name>
    <name type="common">Iberian ribbed newt</name>
    <dbReference type="NCBI Taxonomy" id="8319"/>
    <lineage>
        <taxon>Eukaryota</taxon>
        <taxon>Metazoa</taxon>
        <taxon>Chordata</taxon>
        <taxon>Craniata</taxon>
        <taxon>Vertebrata</taxon>
        <taxon>Euteleostomi</taxon>
        <taxon>Amphibia</taxon>
        <taxon>Batrachia</taxon>
        <taxon>Caudata</taxon>
        <taxon>Salamandroidea</taxon>
        <taxon>Salamandridae</taxon>
        <taxon>Pleurodelinae</taxon>
        <taxon>Pleurodeles</taxon>
    </lineage>
</organism>
<sequence>MITPKAPENENLKEAGQEAVIPSGKKGALDSDTASGTTTNSVLENSGLGISDPVLPNVSACTVAFPSTPSSSPSNHSQIHKIPRTFSMEQWMGQILEELRAIKLSQEVAHKETKDQLSQLNTHFTHLSTRLTQVDQRISDLEDVANQTETTIPQIQSELEELQIKFDEMENRSRHSNLRFVGVPEDIVTASSITKAIKMRNFKSEDTFSFRVFSDMLVTAAHWRREFVGLIDDFKRLGAPDGIVQLAKLKVLFKGLTHVFQCVQDAGDFLASLK</sequence>
<gene>
    <name evidence="3" type="ORF">NDU88_006736</name>
</gene>
<accession>A0AAV7VPY6</accession>
<evidence type="ECO:0000256" key="2">
    <source>
        <dbReference type="SAM" id="MobiDB-lite"/>
    </source>
</evidence>
<protein>
    <submittedName>
        <fullName evidence="3">Uncharacterized protein</fullName>
    </submittedName>
</protein>
<dbReference type="EMBL" id="JANPWB010000003">
    <property type="protein sequence ID" value="KAJ1202941.1"/>
    <property type="molecule type" value="Genomic_DNA"/>
</dbReference>
<evidence type="ECO:0000256" key="1">
    <source>
        <dbReference type="SAM" id="Coils"/>
    </source>
</evidence>
<evidence type="ECO:0000313" key="4">
    <source>
        <dbReference type="Proteomes" id="UP001066276"/>
    </source>
</evidence>
<dbReference type="InterPro" id="IPR004244">
    <property type="entry name" value="Transposase_22"/>
</dbReference>
<evidence type="ECO:0000313" key="3">
    <source>
        <dbReference type="EMBL" id="KAJ1202941.1"/>
    </source>
</evidence>
<dbReference type="Proteomes" id="UP001066276">
    <property type="component" value="Chromosome 2_1"/>
</dbReference>